<dbReference type="EMBL" id="CAJOBC010002286">
    <property type="protein sequence ID" value="CAF3725464.1"/>
    <property type="molecule type" value="Genomic_DNA"/>
</dbReference>
<evidence type="ECO:0000313" key="4">
    <source>
        <dbReference type="EMBL" id="CAF3725464.1"/>
    </source>
</evidence>
<evidence type="ECO:0000313" key="5">
    <source>
        <dbReference type="Proteomes" id="UP000663829"/>
    </source>
</evidence>
<dbReference type="Proteomes" id="UP000682733">
    <property type="component" value="Unassembled WGS sequence"/>
</dbReference>
<dbReference type="Proteomes" id="UP000663829">
    <property type="component" value="Unassembled WGS sequence"/>
</dbReference>
<evidence type="ECO:0000313" key="1">
    <source>
        <dbReference type="EMBL" id="CAF0811507.1"/>
    </source>
</evidence>
<evidence type="ECO:0000313" key="2">
    <source>
        <dbReference type="EMBL" id="CAF0949719.1"/>
    </source>
</evidence>
<dbReference type="EMBL" id="CAJNOK010001428">
    <property type="protein sequence ID" value="CAF0811507.1"/>
    <property type="molecule type" value="Genomic_DNA"/>
</dbReference>
<dbReference type="Proteomes" id="UP000681722">
    <property type="component" value="Unassembled WGS sequence"/>
</dbReference>
<proteinExistence type="predicted"/>
<keyword evidence="5" id="KW-1185">Reference proteome</keyword>
<name>A0A814D3C8_9BILA</name>
<dbReference type="Proteomes" id="UP000677228">
    <property type="component" value="Unassembled WGS sequence"/>
</dbReference>
<organism evidence="2 5">
    <name type="scientific">Didymodactylos carnosus</name>
    <dbReference type="NCBI Taxonomy" id="1234261"/>
    <lineage>
        <taxon>Eukaryota</taxon>
        <taxon>Metazoa</taxon>
        <taxon>Spiralia</taxon>
        <taxon>Gnathifera</taxon>
        <taxon>Rotifera</taxon>
        <taxon>Eurotatoria</taxon>
        <taxon>Bdelloidea</taxon>
        <taxon>Philodinida</taxon>
        <taxon>Philodinidae</taxon>
        <taxon>Didymodactylos</taxon>
    </lineage>
</organism>
<protein>
    <submittedName>
        <fullName evidence="2">Uncharacterized protein</fullName>
    </submittedName>
</protein>
<reference evidence="2" key="1">
    <citation type="submission" date="2021-02" db="EMBL/GenBank/DDBJ databases">
        <authorList>
            <person name="Nowell W R."/>
        </authorList>
    </citation>
    <scope>NUCLEOTIDE SEQUENCE</scope>
</reference>
<accession>A0A814D3C8</accession>
<comment type="caution">
    <text evidence="2">The sequence shown here is derived from an EMBL/GenBank/DDBJ whole genome shotgun (WGS) entry which is preliminary data.</text>
</comment>
<evidence type="ECO:0000313" key="3">
    <source>
        <dbReference type="EMBL" id="CAF3595342.1"/>
    </source>
</evidence>
<dbReference type="AlphaFoldDB" id="A0A814D3C8"/>
<dbReference type="EMBL" id="CAJNOQ010002287">
    <property type="protein sequence ID" value="CAF0949719.1"/>
    <property type="molecule type" value="Genomic_DNA"/>
</dbReference>
<sequence>MTQTNRLFSVKLDDREDQLNWSDLVSLRRLELNHVNPDEIKSILSSLPSVTKSLLLNSLVIKYSQECAGELNLACHLFVALPSLVNCVFDFAHFMDFGITTRTMTHLQRLTIICHMKNLFQLVPITPAIKYLNAKLYNLEPVSLTYDTASNTVTKWSSLTCLSLNMMVGVPLELMFSLLNLTPAVVQFRLFGATSDLNYLDGKLWENVFTTNTLCLRHLTLGIDVVNVKPEQQFNEEQMLLKYQTEVYRERKFLAVFAIKGGEIQLRGFTN</sequence>
<gene>
    <name evidence="2" type="ORF">GPM918_LOCUS11170</name>
    <name evidence="1" type="ORF">OVA965_LOCUS5171</name>
    <name evidence="4" type="ORF">SRO942_LOCUS11169</name>
    <name evidence="3" type="ORF">TMI583_LOCUS5169</name>
</gene>
<dbReference type="EMBL" id="CAJOBA010001428">
    <property type="protein sequence ID" value="CAF3595342.1"/>
    <property type="molecule type" value="Genomic_DNA"/>
</dbReference>